<dbReference type="InterPro" id="IPR057776">
    <property type="entry name" value="UTP23_sensor"/>
</dbReference>
<dbReference type="PANTHER" id="PTHR12416">
    <property type="entry name" value="RRNA-PROCESSING PROTEIN UTP23 HOMOLOG"/>
    <property type="match status" value="1"/>
</dbReference>
<dbReference type="InterPro" id="IPR006984">
    <property type="entry name" value="Fcf1/UTP23"/>
</dbReference>
<protein>
    <recommendedName>
        <fullName evidence="3">UTP23 sensor motif region domain-containing protein</fullName>
    </recommendedName>
</protein>
<gene>
    <name evidence="4" type="ORF">CTOB1V02_LOCUS2535</name>
</gene>
<evidence type="ECO:0000256" key="2">
    <source>
        <dbReference type="SAM" id="MobiDB-lite"/>
    </source>
</evidence>
<reference evidence="4" key="1">
    <citation type="submission" date="2020-11" db="EMBL/GenBank/DDBJ databases">
        <authorList>
            <person name="Tran Van P."/>
        </authorList>
    </citation>
    <scope>NUCLEOTIDE SEQUENCE</scope>
</reference>
<sequence length="216" mass="23906">MALNQRNGFFPNIQKGFRKLPSKLLSSDPSNVIALLPLIFLFCVVLLQCGHGSRPVTGSKCIESMVTPSKKDAGPRGRYIVATQDKELTLKLRSKGGVPILYLHDSSPVLEAPSEASLARTNDTASEKLSKHEKKVLKGAKKEFGIAGSPLKKKRRKKPKGPNPLSCLPKKKKRIIDPAKEDADEVSDSVKRRKKNKIKIAKHVREHLQSQLRSTT</sequence>
<accession>A0A7R8W839</accession>
<feature type="compositionally biased region" description="Basic residues" evidence="2">
    <location>
        <begin position="151"/>
        <end position="160"/>
    </location>
</feature>
<organism evidence="4">
    <name type="scientific">Cyprideis torosa</name>
    <dbReference type="NCBI Taxonomy" id="163714"/>
    <lineage>
        <taxon>Eukaryota</taxon>
        <taxon>Metazoa</taxon>
        <taxon>Ecdysozoa</taxon>
        <taxon>Arthropoda</taxon>
        <taxon>Crustacea</taxon>
        <taxon>Oligostraca</taxon>
        <taxon>Ostracoda</taxon>
        <taxon>Podocopa</taxon>
        <taxon>Podocopida</taxon>
        <taxon>Cytherocopina</taxon>
        <taxon>Cytheroidea</taxon>
        <taxon>Cytherideidae</taxon>
        <taxon>Cyprideis</taxon>
    </lineage>
</organism>
<dbReference type="EMBL" id="OB660401">
    <property type="protein sequence ID" value="CAD7224578.1"/>
    <property type="molecule type" value="Genomic_DNA"/>
</dbReference>
<evidence type="ECO:0000259" key="3">
    <source>
        <dbReference type="Pfam" id="PF24779"/>
    </source>
</evidence>
<name>A0A7R8W839_9CRUS</name>
<feature type="compositionally biased region" description="Basic residues" evidence="2">
    <location>
        <begin position="191"/>
        <end position="205"/>
    </location>
</feature>
<dbReference type="Pfam" id="PF04900">
    <property type="entry name" value="Fcf1"/>
    <property type="match status" value="1"/>
</dbReference>
<keyword evidence="1" id="KW-0539">Nucleus</keyword>
<dbReference type="Pfam" id="PF24779">
    <property type="entry name" value="UTP23_sensor"/>
    <property type="match status" value="1"/>
</dbReference>
<feature type="region of interest" description="Disordered" evidence="2">
    <location>
        <begin position="113"/>
        <end position="216"/>
    </location>
</feature>
<feature type="domain" description="UTP23 sensor motif region" evidence="3">
    <location>
        <begin position="153"/>
        <end position="172"/>
    </location>
</feature>
<proteinExistence type="predicted"/>
<dbReference type="GO" id="GO:0032040">
    <property type="term" value="C:small-subunit processome"/>
    <property type="evidence" value="ECO:0007669"/>
    <property type="project" value="InterPro"/>
</dbReference>
<evidence type="ECO:0000313" key="4">
    <source>
        <dbReference type="EMBL" id="CAD7224578.1"/>
    </source>
</evidence>
<dbReference type="AlphaFoldDB" id="A0A7R8W839"/>
<evidence type="ECO:0000256" key="1">
    <source>
        <dbReference type="ARBA" id="ARBA00023242"/>
    </source>
</evidence>
<dbReference type="OrthoDB" id="25675at2759"/>
<dbReference type="Gene3D" id="3.40.50.1010">
    <property type="entry name" value="5'-nuclease"/>
    <property type="match status" value="1"/>
</dbReference>